<evidence type="ECO:0000256" key="3">
    <source>
        <dbReference type="SAM" id="SignalP"/>
    </source>
</evidence>
<keyword evidence="5" id="KW-1185">Reference proteome</keyword>
<protein>
    <recommendedName>
        <fullName evidence="6">Bifunctional inhibitor/lipid-transfer protein/seed storage 2S albumin superfamily protein</fullName>
    </recommendedName>
</protein>
<evidence type="ECO:0008006" key="6">
    <source>
        <dbReference type="Google" id="ProtNLM"/>
    </source>
</evidence>
<dbReference type="AlphaFoldDB" id="A0A7J0EE70"/>
<name>A0A7J0EE70_9ERIC</name>
<dbReference type="GO" id="GO:0008289">
    <property type="term" value="F:lipid binding"/>
    <property type="evidence" value="ECO:0007669"/>
    <property type="project" value="UniProtKB-KW"/>
</dbReference>
<keyword evidence="1" id="KW-0813">Transport</keyword>
<keyword evidence="2" id="KW-0446">Lipid-binding</keyword>
<keyword evidence="3" id="KW-0732">Signal</keyword>
<reference evidence="4 5" key="1">
    <citation type="submission" date="2019-07" db="EMBL/GenBank/DDBJ databases">
        <title>De Novo Assembly of kiwifruit Actinidia rufa.</title>
        <authorList>
            <person name="Sugita-Konishi S."/>
            <person name="Sato K."/>
            <person name="Mori E."/>
            <person name="Abe Y."/>
            <person name="Kisaki G."/>
            <person name="Hamano K."/>
            <person name="Suezawa K."/>
            <person name="Otani M."/>
            <person name="Fukuda T."/>
            <person name="Manabe T."/>
            <person name="Gomi K."/>
            <person name="Tabuchi M."/>
            <person name="Akimitsu K."/>
            <person name="Kataoka I."/>
        </authorList>
    </citation>
    <scope>NUCLEOTIDE SEQUENCE [LARGE SCALE GENOMIC DNA]</scope>
    <source>
        <strain evidence="5">cv. Fuchu</strain>
    </source>
</reference>
<organism evidence="4 5">
    <name type="scientific">Actinidia rufa</name>
    <dbReference type="NCBI Taxonomy" id="165716"/>
    <lineage>
        <taxon>Eukaryota</taxon>
        <taxon>Viridiplantae</taxon>
        <taxon>Streptophyta</taxon>
        <taxon>Embryophyta</taxon>
        <taxon>Tracheophyta</taxon>
        <taxon>Spermatophyta</taxon>
        <taxon>Magnoliopsida</taxon>
        <taxon>eudicotyledons</taxon>
        <taxon>Gunneridae</taxon>
        <taxon>Pentapetalae</taxon>
        <taxon>asterids</taxon>
        <taxon>Ericales</taxon>
        <taxon>Actinidiaceae</taxon>
        <taxon>Actinidia</taxon>
    </lineage>
</organism>
<proteinExistence type="predicted"/>
<dbReference type="Proteomes" id="UP000585474">
    <property type="component" value="Unassembled WGS sequence"/>
</dbReference>
<evidence type="ECO:0000256" key="1">
    <source>
        <dbReference type="ARBA" id="ARBA00022448"/>
    </source>
</evidence>
<accession>A0A7J0EE70</accession>
<dbReference type="Gene3D" id="1.10.110.10">
    <property type="entry name" value="Plant lipid-transfer and hydrophobic proteins"/>
    <property type="match status" value="2"/>
</dbReference>
<evidence type="ECO:0000313" key="5">
    <source>
        <dbReference type="Proteomes" id="UP000585474"/>
    </source>
</evidence>
<dbReference type="PANTHER" id="PTHR33214">
    <property type="entry name" value="BIFUNCTIONAL INHIBITOR/LIPID-TRANSFER PROTEIN/SEED STORAGE 2S ALBUMIN SUPERFAMILY PROTEIN"/>
    <property type="match status" value="1"/>
</dbReference>
<feature type="chain" id="PRO_5029785051" description="Bifunctional inhibitor/lipid-transfer protein/seed storage 2S albumin superfamily protein" evidence="3">
    <location>
        <begin position="28"/>
        <end position="173"/>
    </location>
</feature>
<dbReference type="EMBL" id="BJWL01000003">
    <property type="protein sequence ID" value="GFY84781.1"/>
    <property type="molecule type" value="Genomic_DNA"/>
</dbReference>
<comment type="caution">
    <text evidence="4">The sequence shown here is derived from an EMBL/GenBank/DDBJ whole genome shotgun (WGS) entry which is preliminary data.</text>
</comment>
<dbReference type="InterPro" id="IPR036312">
    <property type="entry name" value="Bifun_inhib/LTP/seed_sf"/>
</dbReference>
<dbReference type="OrthoDB" id="665742at2759"/>
<evidence type="ECO:0000256" key="2">
    <source>
        <dbReference type="ARBA" id="ARBA00023121"/>
    </source>
</evidence>
<dbReference type="GO" id="GO:0006869">
    <property type="term" value="P:lipid transport"/>
    <property type="evidence" value="ECO:0007669"/>
    <property type="project" value="InterPro"/>
</dbReference>
<gene>
    <name evidence="4" type="ORF">Acr_03g0015550</name>
</gene>
<dbReference type="PANTHER" id="PTHR33214:SF69">
    <property type="entry name" value="BIFUNCTIONAL INHIBITOR_LIPID-TRANSFER PROTEIN_SEED STORAGE 2S ALBUMIN SUPERFAMILY PROTEIN"/>
    <property type="match status" value="1"/>
</dbReference>
<dbReference type="SUPFAM" id="SSF47699">
    <property type="entry name" value="Bifunctional inhibitor/lipid-transfer protein/seed storage 2S albumin"/>
    <property type="match status" value="2"/>
</dbReference>
<dbReference type="InterPro" id="IPR033872">
    <property type="entry name" value="nsLTP2"/>
</dbReference>
<evidence type="ECO:0000313" key="4">
    <source>
        <dbReference type="EMBL" id="GFY84781.1"/>
    </source>
</evidence>
<sequence length="173" mass="18547">MKKVSCNVALMTVAVVVLLGEAGLTEAVVCNPIELLSCVLDIVFAKPSNFCCDTLKEQEPCLCQDLKDPNIAKFFKNPNSKKIATACVLPTDCGGGGSRGGGGEMHIRSYIPCVDFFMTKPPLSKLCCDTMKELELCLCRPKIDTGLRLLLTKSPVAKKVATDCGVALPPVCY</sequence>
<feature type="signal peptide" evidence="3">
    <location>
        <begin position="1"/>
        <end position="27"/>
    </location>
</feature>